<organism evidence="1 2">
    <name type="scientific">Coniosporium tulheliwenetii</name>
    <dbReference type="NCBI Taxonomy" id="3383036"/>
    <lineage>
        <taxon>Eukaryota</taxon>
        <taxon>Fungi</taxon>
        <taxon>Dikarya</taxon>
        <taxon>Ascomycota</taxon>
        <taxon>Pezizomycotina</taxon>
        <taxon>Dothideomycetes</taxon>
        <taxon>Dothideomycetes incertae sedis</taxon>
        <taxon>Coniosporium</taxon>
    </lineage>
</organism>
<evidence type="ECO:0000313" key="2">
    <source>
        <dbReference type="Proteomes" id="UP001172680"/>
    </source>
</evidence>
<proteinExistence type="predicted"/>
<sequence>MDNAPSPPPSADASDDHFFLTLYREEVIEPVIRALETAKRDALSLPTSQTPPPHSRTPTPNSPAAPPAGLMDHPLPTRILYEDMASVMESAEQVQKSLKAMRASYKLDLKELRAMIHQNAYHSKDTSTPPSSTSLPYLESRQPPPLRDALWSTQGEGRTEAKEEREALQEDATGLDQKVGLADTEETSCGRPDETRYPIESMTMDMPAAPMIEERVQVGFEEADRLVTNQLS</sequence>
<evidence type="ECO:0000313" key="1">
    <source>
        <dbReference type="EMBL" id="KAJ9639320.1"/>
    </source>
</evidence>
<comment type="caution">
    <text evidence="1">The sequence shown here is derived from an EMBL/GenBank/DDBJ whole genome shotgun (WGS) entry which is preliminary data.</text>
</comment>
<keyword evidence="2" id="KW-1185">Reference proteome</keyword>
<protein>
    <submittedName>
        <fullName evidence="1">Uncharacterized protein</fullName>
    </submittedName>
</protein>
<gene>
    <name evidence="1" type="ORF">H2199_006353</name>
</gene>
<dbReference type="EMBL" id="JAPDRP010000019">
    <property type="protein sequence ID" value="KAJ9639320.1"/>
    <property type="molecule type" value="Genomic_DNA"/>
</dbReference>
<name>A0ACC2YVK9_9PEZI</name>
<reference evidence="1" key="1">
    <citation type="submission" date="2022-10" db="EMBL/GenBank/DDBJ databases">
        <title>Culturing micro-colonial fungi from biological soil crusts in the Mojave desert and describing Neophaeococcomyces mojavensis, and introducing the new genera and species Taxawa tesnikishii.</title>
        <authorList>
            <person name="Kurbessoian T."/>
            <person name="Stajich J.E."/>
        </authorList>
    </citation>
    <scope>NUCLEOTIDE SEQUENCE</scope>
    <source>
        <strain evidence="1">JES_115</strain>
    </source>
</reference>
<dbReference type="Proteomes" id="UP001172680">
    <property type="component" value="Unassembled WGS sequence"/>
</dbReference>
<accession>A0ACC2YVK9</accession>